<dbReference type="PANTHER" id="PTHR30069:SF37">
    <property type="entry name" value="FERRIC VIBRIOBACTIN RECEPTOR VIUA"/>
    <property type="match status" value="1"/>
</dbReference>
<keyword evidence="6" id="KW-0798">TonB box</keyword>
<comment type="similarity">
    <text evidence="9">Belongs to the TonB-dependent receptor family.</text>
</comment>
<feature type="chain" id="PRO_5012296804" evidence="10">
    <location>
        <begin position="19"/>
        <end position="860"/>
    </location>
</feature>
<dbReference type="GO" id="GO:0044718">
    <property type="term" value="P:siderophore transmembrane transport"/>
    <property type="evidence" value="ECO:0007669"/>
    <property type="project" value="TreeGrafter"/>
</dbReference>
<dbReference type="InterPro" id="IPR012910">
    <property type="entry name" value="Plug_dom"/>
</dbReference>
<evidence type="ECO:0000256" key="7">
    <source>
        <dbReference type="ARBA" id="ARBA00023136"/>
    </source>
</evidence>
<evidence type="ECO:0000256" key="8">
    <source>
        <dbReference type="ARBA" id="ARBA00023237"/>
    </source>
</evidence>
<reference evidence="13" key="1">
    <citation type="submission" date="2016-11" db="EMBL/GenBank/DDBJ databases">
        <authorList>
            <person name="Varghese N."/>
            <person name="Submissions S."/>
        </authorList>
    </citation>
    <scope>NUCLEOTIDE SEQUENCE [LARGE SCALE GENOMIC DNA]</scope>
    <source>
        <strain evidence="13">DSM 26134</strain>
    </source>
</reference>
<keyword evidence="8 9" id="KW-0998">Cell outer membrane</keyword>
<organism evidence="12 13">
    <name type="scientific">Reichenbachiella agariperforans</name>
    <dbReference type="NCBI Taxonomy" id="156994"/>
    <lineage>
        <taxon>Bacteria</taxon>
        <taxon>Pseudomonadati</taxon>
        <taxon>Bacteroidota</taxon>
        <taxon>Cytophagia</taxon>
        <taxon>Cytophagales</taxon>
        <taxon>Reichenbachiellaceae</taxon>
        <taxon>Reichenbachiella</taxon>
    </lineage>
</organism>
<dbReference type="EMBL" id="FRAA01000001">
    <property type="protein sequence ID" value="SHJ57876.1"/>
    <property type="molecule type" value="Genomic_DNA"/>
</dbReference>
<dbReference type="PROSITE" id="PS01156">
    <property type="entry name" value="TONB_DEPENDENT_REC_2"/>
    <property type="match status" value="1"/>
</dbReference>
<dbReference type="InterPro" id="IPR036942">
    <property type="entry name" value="Beta-barrel_TonB_sf"/>
</dbReference>
<dbReference type="RefSeq" id="WP_073119219.1">
    <property type="nucleotide sequence ID" value="NZ_FRAA01000001.1"/>
</dbReference>
<dbReference type="Proteomes" id="UP000184474">
    <property type="component" value="Unassembled WGS sequence"/>
</dbReference>
<gene>
    <name evidence="12" type="ORF">SAMN04488028_101563</name>
</gene>
<dbReference type="InterPro" id="IPR010917">
    <property type="entry name" value="TonB_rcpt_CS"/>
</dbReference>
<feature type="signal peptide" evidence="10">
    <location>
        <begin position="1"/>
        <end position="18"/>
    </location>
</feature>
<evidence type="ECO:0000256" key="5">
    <source>
        <dbReference type="ARBA" id="ARBA00022729"/>
    </source>
</evidence>
<dbReference type="Gene3D" id="2.60.40.1120">
    <property type="entry name" value="Carboxypeptidase-like, regulatory domain"/>
    <property type="match status" value="1"/>
</dbReference>
<keyword evidence="3 9" id="KW-1134">Transmembrane beta strand</keyword>
<dbReference type="SUPFAM" id="SSF56935">
    <property type="entry name" value="Porins"/>
    <property type="match status" value="1"/>
</dbReference>
<evidence type="ECO:0000256" key="2">
    <source>
        <dbReference type="ARBA" id="ARBA00022448"/>
    </source>
</evidence>
<keyword evidence="4 9" id="KW-0812">Transmembrane</keyword>
<name>A0A1M6KFY5_REIAG</name>
<dbReference type="InterPro" id="IPR037066">
    <property type="entry name" value="Plug_dom_sf"/>
</dbReference>
<evidence type="ECO:0000259" key="11">
    <source>
        <dbReference type="Pfam" id="PF07715"/>
    </source>
</evidence>
<dbReference type="PROSITE" id="PS52016">
    <property type="entry name" value="TONB_DEPENDENT_REC_3"/>
    <property type="match status" value="1"/>
</dbReference>
<proteinExistence type="inferred from homology"/>
<evidence type="ECO:0000256" key="1">
    <source>
        <dbReference type="ARBA" id="ARBA00004571"/>
    </source>
</evidence>
<dbReference type="STRING" id="156994.SAMN04488028_101563"/>
<dbReference type="PANTHER" id="PTHR30069">
    <property type="entry name" value="TONB-DEPENDENT OUTER MEMBRANE RECEPTOR"/>
    <property type="match status" value="1"/>
</dbReference>
<keyword evidence="2 9" id="KW-0813">Transport</keyword>
<dbReference type="GO" id="GO:0015344">
    <property type="term" value="F:siderophore uptake transmembrane transporter activity"/>
    <property type="evidence" value="ECO:0007669"/>
    <property type="project" value="TreeGrafter"/>
</dbReference>
<keyword evidence="5 10" id="KW-0732">Signal</keyword>
<sequence>MRKTLLLLLCLSSMTAWAQTGGIKGQMIDKESGEALIGATVTIQGTSIGAVADVEGNYVLNNLDYGTYTLLFNFVGYTEQTKTIELNSSSLTIDPVELKSSSVGLEEVMVLASVAVDRKTPVAVSRLSSLQIEETASNQEFPELLKSTPGVYATKQGGGFGDARINIRGFESENVAVMINGIPVNDMENGAVYWSNWAGLTAVASDVQVQRGLGASKVAVPSIGGTINIVTKAADTEAGGTLTVGIGNNGYETIGLSVSTGLMDNGWASTIYASKTTGEGWATGLQFEAYNYFFNLSKMIGKNHTISLTGFGAPQTHGQRSTKQKIDEWKSNPEGLKYNADWGYLNGEVYNRSYNYYHKPQFSLNHYWTINETSELSTSVYASYGVGGGRRDGGDAVDIVNGQYDYNSAFAANVNGDGEAGSYIASSVNNHKWYGLLSTYTKEVNQNLDLMAGIDLRQYTGIHYYEVTDLLGAEYVLSDDNLTGEETAISTGGKYNKNYEGLVGWQGVFVQGEYELNKLTAFVNASLSNTSYAHDEMMYTDKKSDSYNFIGYQVKGGANFNLTDHHNVFGNLGYFSKAPIFDAVFNSERSNDISTINEDAENEKVLSYEIGYGYRSEQLNVNVNLYRTSWLDKAYTSSVPLYDLDENGDEVPVGDGETTVLGYANILGVDALHQGIEVDFRYQPTPRLEIRGMASLGDWVWASDVDSTIVRDQNTGDIVEGASVSGLFIKDLKVGNSAQTTFSGNLSYELIKSLKFGVAYNYFGNLYSDYSITSRTNSITDGNGDIVQSWKAPDYSTVDLNLVYSFKVGDKIDAKVIGNVNNLLDTEYISDASDSNQQASGATVFYGLGRTWTATLKFNF</sequence>
<evidence type="ECO:0000313" key="12">
    <source>
        <dbReference type="EMBL" id="SHJ57876.1"/>
    </source>
</evidence>
<dbReference type="InterPro" id="IPR008969">
    <property type="entry name" value="CarboxyPept-like_regulatory"/>
</dbReference>
<keyword evidence="7 9" id="KW-0472">Membrane</keyword>
<evidence type="ECO:0000256" key="10">
    <source>
        <dbReference type="SAM" id="SignalP"/>
    </source>
</evidence>
<keyword evidence="13" id="KW-1185">Reference proteome</keyword>
<dbReference type="AlphaFoldDB" id="A0A1M6KFY5"/>
<protein>
    <submittedName>
        <fullName evidence="12">Outer membrane receptor for Fe3+-dicitrate</fullName>
    </submittedName>
</protein>
<dbReference type="GO" id="GO:0009279">
    <property type="term" value="C:cell outer membrane"/>
    <property type="evidence" value="ECO:0007669"/>
    <property type="project" value="UniProtKB-SubCell"/>
</dbReference>
<evidence type="ECO:0000313" key="13">
    <source>
        <dbReference type="Proteomes" id="UP000184474"/>
    </source>
</evidence>
<dbReference type="Gene3D" id="2.170.130.10">
    <property type="entry name" value="TonB-dependent receptor, plug domain"/>
    <property type="match status" value="1"/>
</dbReference>
<accession>A0A1M6KFY5</accession>
<keyword evidence="12" id="KW-0675">Receptor</keyword>
<dbReference type="InterPro" id="IPR039426">
    <property type="entry name" value="TonB-dep_rcpt-like"/>
</dbReference>
<evidence type="ECO:0000256" key="9">
    <source>
        <dbReference type="PROSITE-ProRule" id="PRU01360"/>
    </source>
</evidence>
<evidence type="ECO:0000256" key="6">
    <source>
        <dbReference type="ARBA" id="ARBA00023077"/>
    </source>
</evidence>
<dbReference type="SUPFAM" id="SSF49464">
    <property type="entry name" value="Carboxypeptidase regulatory domain-like"/>
    <property type="match status" value="1"/>
</dbReference>
<comment type="subcellular location">
    <subcellularLocation>
        <location evidence="1 9">Cell outer membrane</location>
        <topology evidence="1 9">Multi-pass membrane protein</topology>
    </subcellularLocation>
</comment>
<dbReference type="Gene3D" id="2.40.170.20">
    <property type="entry name" value="TonB-dependent receptor, beta-barrel domain"/>
    <property type="match status" value="1"/>
</dbReference>
<feature type="domain" description="TonB-dependent receptor plug" evidence="11">
    <location>
        <begin position="118"/>
        <end position="225"/>
    </location>
</feature>
<evidence type="ECO:0000256" key="4">
    <source>
        <dbReference type="ARBA" id="ARBA00022692"/>
    </source>
</evidence>
<dbReference type="Pfam" id="PF13715">
    <property type="entry name" value="CarbopepD_reg_2"/>
    <property type="match status" value="1"/>
</dbReference>
<evidence type="ECO:0000256" key="3">
    <source>
        <dbReference type="ARBA" id="ARBA00022452"/>
    </source>
</evidence>
<dbReference type="Pfam" id="PF07715">
    <property type="entry name" value="Plug"/>
    <property type="match status" value="1"/>
</dbReference>